<protein>
    <submittedName>
        <fullName evidence="14">Uncharacterized protein LOC106050978</fullName>
    </submittedName>
</protein>
<dbReference type="GO" id="GO:0005385">
    <property type="term" value="F:zinc ion transmembrane transporter activity"/>
    <property type="evidence" value="ECO:0007669"/>
    <property type="project" value="TreeGrafter"/>
</dbReference>
<feature type="transmembrane region" description="Helical" evidence="10">
    <location>
        <begin position="464"/>
        <end position="487"/>
    </location>
</feature>
<evidence type="ECO:0000256" key="3">
    <source>
        <dbReference type="ARBA" id="ARBA00022448"/>
    </source>
</evidence>
<accession>A0A9W2YCA8</accession>
<feature type="compositionally biased region" description="Basic and acidic residues" evidence="9">
    <location>
        <begin position="567"/>
        <end position="577"/>
    </location>
</feature>
<dbReference type="NCBIfam" id="TIGR01297">
    <property type="entry name" value="CDF"/>
    <property type="match status" value="1"/>
</dbReference>
<keyword evidence="5" id="KW-0864">Zinc transport</keyword>
<keyword evidence="13" id="KW-1185">Reference proteome</keyword>
<evidence type="ECO:0000256" key="8">
    <source>
        <dbReference type="ARBA" id="ARBA00023136"/>
    </source>
</evidence>
<feature type="compositionally biased region" description="Basic and acidic residues" evidence="9">
    <location>
        <begin position="322"/>
        <end position="331"/>
    </location>
</feature>
<dbReference type="Proteomes" id="UP001165740">
    <property type="component" value="Chromosome 11"/>
</dbReference>
<keyword evidence="3" id="KW-0813">Transport</keyword>
<evidence type="ECO:0000256" key="5">
    <source>
        <dbReference type="ARBA" id="ARBA00022906"/>
    </source>
</evidence>
<sequence>MADDKSDHVTNIGGNISHISSSENLDISFTTNNSELLLDLTDIRYHDEHLRSTERSLNSPDHHSSGLLSPQSLRFNPFNVSSSQSISESQDKRFDPLVFGDPTFISSYFAPTPDRDGAHRAWRRSPQDDGVSQAFGTHVSELTSSAHFTQSALVSHPSSPPVESRAAFISVPIQNVIIQDYTDKVGQALASKQHAATSTTNSNLVNPQVEIRGHPTTMTKVIDRGMAFNKALPGYAKPNPAPLRQQCLIEEDGGEDDSSTREDSPLLDSHLQSAPPTRPAGQAIKPSSRSRAARDEAADFSGCTPHDFNKQRDSDAIAADMTGHDGEKDSLKGYVRGKPTHNGSMDTNVVKQWSSAEQRRGSESEQAVALSVSYRHCHRKRNASLTDKLALRQLIAVVVLCLLFMTGEAVGGVLSNSLALFTDVLHLGSDLISFIISLLAIWLAKKPASKKMSFGYHRAEVVGALLSVFIIWMVSGILCYIAVERIIEGHYKDVHPDEMLITASLGVVFNFIMGFVLHSEVCCSKAHSHQKFGHGHSHGGHGHSHGGHGHSHGGHGHSHGGHGHSHNGSDHLHDRQTQGHNSHRQSYEDHIHKDLLDVPSQVDHSPSVGDFDYHQFHSDSDFESSGHQLTNVNSEASEEEEDLPPKHKNINVRAAFIHVVGDIIQSLGVLVAALIIKFVENESSKLADPICTFLFSVLVLITTITILRDTLVVVMEGVPRDISFDSLKKDLIALDNVIAVHSLHIWSLTLDRNALAVHLVIDNYEIQNDVLNAATKLLQDKYHFFHSTIQIDRYNQAAMTDCHECLELN</sequence>
<feature type="region of interest" description="Disordered" evidence="9">
    <location>
        <begin position="621"/>
        <end position="645"/>
    </location>
</feature>
<dbReference type="OrthoDB" id="9944568at2759"/>
<dbReference type="PANTHER" id="PTHR11562">
    <property type="entry name" value="CATION EFFLUX PROTEIN/ ZINC TRANSPORTER"/>
    <property type="match status" value="1"/>
</dbReference>
<dbReference type="RefSeq" id="XP_055860220.1">
    <property type="nucleotide sequence ID" value="XM_056004245.1"/>
</dbReference>
<dbReference type="Pfam" id="PF01545">
    <property type="entry name" value="Cation_efflux"/>
    <property type="match status" value="1"/>
</dbReference>
<evidence type="ECO:0000256" key="1">
    <source>
        <dbReference type="ARBA" id="ARBA00004141"/>
    </source>
</evidence>
<dbReference type="Pfam" id="PF16916">
    <property type="entry name" value="ZT_dimer"/>
    <property type="match status" value="1"/>
</dbReference>
<dbReference type="Gene3D" id="1.20.1510.10">
    <property type="entry name" value="Cation efflux protein transmembrane domain"/>
    <property type="match status" value="1"/>
</dbReference>
<evidence type="ECO:0000256" key="6">
    <source>
        <dbReference type="ARBA" id="ARBA00022989"/>
    </source>
</evidence>
<evidence type="ECO:0000313" key="14">
    <source>
        <dbReference type="RefSeq" id="XP_055860220.1"/>
    </source>
</evidence>
<dbReference type="InterPro" id="IPR050681">
    <property type="entry name" value="CDF/SLC30A"/>
</dbReference>
<dbReference type="GeneID" id="106050978"/>
<feature type="transmembrane region" description="Helical" evidence="10">
    <location>
        <begin position="499"/>
        <end position="517"/>
    </location>
</feature>
<keyword evidence="6 10" id="KW-1133">Transmembrane helix</keyword>
<feature type="transmembrane region" description="Helical" evidence="10">
    <location>
        <begin position="655"/>
        <end position="675"/>
    </location>
</feature>
<evidence type="ECO:0000256" key="7">
    <source>
        <dbReference type="ARBA" id="ARBA00023065"/>
    </source>
</evidence>
<dbReference type="AlphaFoldDB" id="A0A9W2YCA8"/>
<reference evidence="14" key="1">
    <citation type="submission" date="2025-08" db="UniProtKB">
        <authorList>
            <consortium name="RefSeq"/>
        </authorList>
    </citation>
    <scope>IDENTIFICATION</scope>
</reference>
<dbReference type="GO" id="GO:0010043">
    <property type="term" value="P:response to zinc ion"/>
    <property type="evidence" value="ECO:0007669"/>
    <property type="project" value="TreeGrafter"/>
</dbReference>
<keyword evidence="8 10" id="KW-0472">Membrane</keyword>
<feature type="transmembrane region" description="Helical" evidence="10">
    <location>
        <begin position="389"/>
        <end position="407"/>
    </location>
</feature>
<dbReference type="InterPro" id="IPR002524">
    <property type="entry name" value="Cation_efflux"/>
</dbReference>
<keyword evidence="5" id="KW-0862">Zinc</keyword>
<dbReference type="PANTHER" id="PTHR11562:SF84">
    <property type="entry name" value="LD05335P"/>
    <property type="match status" value="1"/>
</dbReference>
<organism evidence="13 14">
    <name type="scientific">Biomphalaria glabrata</name>
    <name type="common">Bloodfluke planorb</name>
    <name type="synonym">Freshwater snail</name>
    <dbReference type="NCBI Taxonomy" id="6526"/>
    <lineage>
        <taxon>Eukaryota</taxon>
        <taxon>Metazoa</taxon>
        <taxon>Spiralia</taxon>
        <taxon>Lophotrochozoa</taxon>
        <taxon>Mollusca</taxon>
        <taxon>Gastropoda</taxon>
        <taxon>Heterobranchia</taxon>
        <taxon>Euthyneura</taxon>
        <taxon>Panpulmonata</taxon>
        <taxon>Hygrophila</taxon>
        <taxon>Lymnaeoidea</taxon>
        <taxon>Planorbidae</taxon>
        <taxon>Biomphalaria</taxon>
    </lineage>
</organism>
<feature type="transmembrane region" description="Helical" evidence="10">
    <location>
        <begin position="687"/>
        <end position="707"/>
    </location>
</feature>
<proteinExistence type="inferred from homology"/>
<feature type="domain" description="Cation efflux protein cytoplasmic" evidence="12">
    <location>
        <begin position="719"/>
        <end position="794"/>
    </location>
</feature>
<dbReference type="GO" id="GO:0005886">
    <property type="term" value="C:plasma membrane"/>
    <property type="evidence" value="ECO:0007669"/>
    <property type="project" value="TreeGrafter"/>
</dbReference>
<evidence type="ECO:0000256" key="4">
    <source>
        <dbReference type="ARBA" id="ARBA00022692"/>
    </source>
</evidence>
<evidence type="ECO:0000256" key="10">
    <source>
        <dbReference type="SAM" id="Phobius"/>
    </source>
</evidence>
<feature type="compositionally biased region" description="Basic residues" evidence="9">
    <location>
        <begin position="532"/>
        <end position="565"/>
    </location>
</feature>
<gene>
    <name evidence="14" type="primary">LOC106050978</name>
</gene>
<feature type="region of interest" description="Disordered" evidence="9">
    <location>
        <begin position="532"/>
        <end position="587"/>
    </location>
</feature>
<name>A0A9W2YCA8_BIOGL</name>
<comment type="subcellular location">
    <subcellularLocation>
        <location evidence="1">Membrane</location>
        <topology evidence="1">Multi-pass membrane protein</topology>
    </subcellularLocation>
</comment>
<dbReference type="InterPro" id="IPR027470">
    <property type="entry name" value="Cation_efflux_CTD"/>
</dbReference>
<feature type="compositionally biased region" description="Polar residues" evidence="9">
    <location>
        <begin position="623"/>
        <end position="635"/>
    </location>
</feature>
<feature type="region of interest" description="Disordered" evidence="9">
    <location>
        <begin position="252"/>
        <end position="346"/>
    </location>
</feature>
<evidence type="ECO:0000256" key="2">
    <source>
        <dbReference type="ARBA" id="ARBA00008873"/>
    </source>
</evidence>
<keyword evidence="7" id="KW-0406">Ion transport</keyword>
<feature type="transmembrane region" description="Helical" evidence="10">
    <location>
        <begin position="427"/>
        <end position="444"/>
    </location>
</feature>
<evidence type="ECO:0000259" key="11">
    <source>
        <dbReference type="Pfam" id="PF01545"/>
    </source>
</evidence>
<evidence type="ECO:0000259" key="12">
    <source>
        <dbReference type="Pfam" id="PF16916"/>
    </source>
</evidence>
<dbReference type="SUPFAM" id="SSF161111">
    <property type="entry name" value="Cation efflux protein transmembrane domain-like"/>
    <property type="match status" value="1"/>
</dbReference>
<evidence type="ECO:0000256" key="9">
    <source>
        <dbReference type="SAM" id="MobiDB-lite"/>
    </source>
</evidence>
<keyword evidence="4 10" id="KW-0812">Transmembrane</keyword>
<evidence type="ECO:0000313" key="13">
    <source>
        <dbReference type="Proteomes" id="UP001165740"/>
    </source>
</evidence>
<dbReference type="InterPro" id="IPR058533">
    <property type="entry name" value="Cation_efflux_TM"/>
</dbReference>
<comment type="similarity">
    <text evidence="2">Belongs to the cation diffusion facilitator (CDF) transporter (TC 2.A.4) family. SLC30A subfamily.</text>
</comment>
<feature type="domain" description="Cation efflux protein transmembrane" evidence="11">
    <location>
        <begin position="394"/>
        <end position="712"/>
    </location>
</feature>
<dbReference type="InterPro" id="IPR027469">
    <property type="entry name" value="Cation_efflux_TMD_sf"/>
</dbReference>